<dbReference type="Proteomes" id="UP000271624">
    <property type="component" value="Unassembled WGS sequence"/>
</dbReference>
<evidence type="ECO:0000259" key="5">
    <source>
        <dbReference type="Pfam" id="PF00732"/>
    </source>
</evidence>
<dbReference type="Gene3D" id="3.50.50.60">
    <property type="entry name" value="FAD/NAD(P)-binding domain"/>
    <property type="match status" value="1"/>
</dbReference>
<dbReference type="OrthoDB" id="9785276at2"/>
<sequence>MTQYDYVVIGAGSAGCVVANRLTKDRQTTVLLLEAGNPDTKPEIQIPAEYLKLICSEVDWGYFSKPEPYLDDRKMFYSAGKVLGGSSSINDMLYVRGNSRDQH</sequence>
<evidence type="ECO:0000313" key="6">
    <source>
        <dbReference type="EMBL" id="RUT06415.1"/>
    </source>
</evidence>
<dbReference type="PANTHER" id="PTHR11552:SF147">
    <property type="entry name" value="CHOLINE DEHYDROGENASE, MITOCHONDRIAL"/>
    <property type="match status" value="1"/>
</dbReference>
<proteinExistence type="inferred from homology"/>
<accession>A0A433VK35</accession>
<name>A0A433VK35_9CYAN</name>
<dbReference type="SUPFAM" id="SSF51905">
    <property type="entry name" value="FAD/NAD(P)-binding domain"/>
    <property type="match status" value="1"/>
</dbReference>
<comment type="similarity">
    <text evidence="2">Belongs to the GMC oxidoreductase family.</text>
</comment>
<gene>
    <name evidence="6" type="ORF">DSM106972_026720</name>
</gene>
<dbReference type="AlphaFoldDB" id="A0A433VK35"/>
<dbReference type="InterPro" id="IPR036188">
    <property type="entry name" value="FAD/NAD-bd_sf"/>
</dbReference>
<dbReference type="PANTHER" id="PTHR11552">
    <property type="entry name" value="GLUCOSE-METHANOL-CHOLINE GMC OXIDOREDUCTASE"/>
    <property type="match status" value="1"/>
</dbReference>
<dbReference type="GO" id="GO:0050660">
    <property type="term" value="F:flavin adenine dinucleotide binding"/>
    <property type="evidence" value="ECO:0007669"/>
    <property type="project" value="InterPro"/>
</dbReference>
<dbReference type="EMBL" id="RSCL01000006">
    <property type="protein sequence ID" value="RUT06415.1"/>
    <property type="molecule type" value="Genomic_DNA"/>
</dbReference>
<reference evidence="6" key="2">
    <citation type="journal article" date="2019" name="Genome Biol. Evol.">
        <title>Day and night: Metabolic profiles and evolutionary relationships of six axenic non-marine cyanobacteria.</title>
        <authorList>
            <person name="Will S.E."/>
            <person name="Henke P."/>
            <person name="Boedeker C."/>
            <person name="Huang S."/>
            <person name="Brinkmann H."/>
            <person name="Rohde M."/>
            <person name="Jarek M."/>
            <person name="Friedl T."/>
            <person name="Seufert S."/>
            <person name="Schumacher M."/>
            <person name="Overmann J."/>
            <person name="Neumann-Schaal M."/>
            <person name="Petersen J."/>
        </authorList>
    </citation>
    <scope>NUCLEOTIDE SEQUENCE [LARGE SCALE GENOMIC DNA]</scope>
    <source>
        <strain evidence="6">PCC 7102</strain>
    </source>
</reference>
<evidence type="ECO:0000256" key="1">
    <source>
        <dbReference type="ARBA" id="ARBA00001974"/>
    </source>
</evidence>
<reference evidence="6" key="1">
    <citation type="submission" date="2018-12" db="EMBL/GenBank/DDBJ databases">
        <authorList>
            <person name="Will S."/>
            <person name="Neumann-Schaal M."/>
            <person name="Henke P."/>
        </authorList>
    </citation>
    <scope>NUCLEOTIDE SEQUENCE</scope>
    <source>
        <strain evidence="6">PCC 7102</strain>
    </source>
</reference>
<dbReference type="RefSeq" id="WP_127081233.1">
    <property type="nucleotide sequence ID" value="NZ_RSCL01000006.1"/>
</dbReference>
<organism evidence="6 7">
    <name type="scientific">Dulcicalothrix desertica PCC 7102</name>
    <dbReference type="NCBI Taxonomy" id="232991"/>
    <lineage>
        <taxon>Bacteria</taxon>
        <taxon>Bacillati</taxon>
        <taxon>Cyanobacteriota</taxon>
        <taxon>Cyanophyceae</taxon>
        <taxon>Nostocales</taxon>
        <taxon>Calotrichaceae</taxon>
        <taxon>Dulcicalothrix</taxon>
    </lineage>
</organism>
<dbReference type="GO" id="GO:0016614">
    <property type="term" value="F:oxidoreductase activity, acting on CH-OH group of donors"/>
    <property type="evidence" value="ECO:0007669"/>
    <property type="project" value="InterPro"/>
</dbReference>
<comment type="cofactor">
    <cofactor evidence="1">
        <name>FAD</name>
        <dbReference type="ChEBI" id="CHEBI:57692"/>
    </cofactor>
</comment>
<protein>
    <recommendedName>
        <fullName evidence="5">Glucose-methanol-choline oxidoreductase N-terminal domain-containing protein</fullName>
    </recommendedName>
</protein>
<dbReference type="Gene3D" id="3.30.560.10">
    <property type="entry name" value="Glucose Oxidase, domain 3"/>
    <property type="match status" value="1"/>
</dbReference>
<dbReference type="InterPro" id="IPR012132">
    <property type="entry name" value="GMC_OxRdtase"/>
</dbReference>
<keyword evidence="4" id="KW-0274">FAD</keyword>
<keyword evidence="7" id="KW-1185">Reference proteome</keyword>
<evidence type="ECO:0000256" key="4">
    <source>
        <dbReference type="ARBA" id="ARBA00022827"/>
    </source>
</evidence>
<dbReference type="InterPro" id="IPR000172">
    <property type="entry name" value="GMC_OxRdtase_N"/>
</dbReference>
<evidence type="ECO:0000256" key="2">
    <source>
        <dbReference type="ARBA" id="ARBA00010790"/>
    </source>
</evidence>
<evidence type="ECO:0000313" key="7">
    <source>
        <dbReference type="Proteomes" id="UP000271624"/>
    </source>
</evidence>
<dbReference type="Pfam" id="PF00732">
    <property type="entry name" value="GMC_oxred_N"/>
    <property type="match status" value="1"/>
</dbReference>
<keyword evidence="3" id="KW-0285">Flavoprotein</keyword>
<feature type="domain" description="Glucose-methanol-choline oxidoreductase N-terminal" evidence="5">
    <location>
        <begin position="4"/>
        <end position="102"/>
    </location>
</feature>
<evidence type="ECO:0000256" key="3">
    <source>
        <dbReference type="ARBA" id="ARBA00022630"/>
    </source>
</evidence>
<comment type="caution">
    <text evidence="6">The sequence shown here is derived from an EMBL/GenBank/DDBJ whole genome shotgun (WGS) entry which is preliminary data.</text>
</comment>